<dbReference type="InterPro" id="IPR001940">
    <property type="entry name" value="Peptidase_S1C"/>
</dbReference>
<reference evidence="6 7" key="1">
    <citation type="submission" date="2020-08" db="EMBL/GenBank/DDBJ databases">
        <authorList>
            <person name="Liu C."/>
            <person name="Sun Q."/>
        </authorList>
    </citation>
    <scope>NUCLEOTIDE SEQUENCE [LARGE SCALE GENOMIC DNA]</scope>
    <source>
        <strain evidence="6 7">N22</strain>
    </source>
</reference>
<dbReference type="InterPro" id="IPR051201">
    <property type="entry name" value="Chloro_Bact_Ser_Proteases"/>
</dbReference>
<sequence length="475" mass="48679">MTDMHGNTPVGGPVPPNPGDEHAQHAAQTGQQPYYQQPYQQPYQPQHTPGKVAVEKKSHGLRTFLLAFAGAALACVIGLGGFGIWQAANGSSSNGGSQTVIGSTEGGSVNANDEDLTLPEAVAKKSLPSVVAIDVYTNQSAGMYGYGYSSNSGSGTLTQSSLGSGVVLTKDGYIITNNHVVEGADALKVTIEGEQYDAEVVGTDPSSDLAVVKAKNASDLKPIEIGDSDNLIIGEWVMTIGSPFGLEQSVATGIVSATSRSQIMDGSSSAQQGGSGTTTIYANMIQTDAAINPGNSGGALVDSDGKLIGINTLITSYSGNYSGVGFAIPVNYAVNIAQQIIDGKTPTHAQLGVSLSNVNAQNAQRYGLSVDSGAYVANVYSGSGAAEAGIEKGDIITKFDGNNVESASDLMLDIRAKNPGDKVTLEVNRNGETKQIEVTLGSDDSSQSATQQNSSSSSMLERLLGGNGGSNQNAA</sequence>
<feature type="compositionally biased region" description="Low complexity" evidence="3">
    <location>
        <begin position="31"/>
        <end position="46"/>
    </location>
</feature>
<keyword evidence="4" id="KW-1133">Transmembrane helix</keyword>
<feature type="domain" description="PDZ" evidence="5">
    <location>
        <begin position="352"/>
        <end position="431"/>
    </location>
</feature>
<name>A0A842J9C4_9ACTN</name>
<feature type="compositionally biased region" description="Polar residues" evidence="3">
    <location>
        <begin position="98"/>
        <end position="111"/>
    </location>
</feature>
<evidence type="ECO:0000313" key="6">
    <source>
        <dbReference type="EMBL" id="MBC2888682.1"/>
    </source>
</evidence>
<keyword evidence="1" id="KW-0645">Protease</keyword>
<feature type="compositionally biased region" description="Low complexity" evidence="3">
    <location>
        <begin position="1"/>
        <end position="11"/>
    </location>
</feature>
<feature type="compositionally biased region" description="Low complexity" evidence="3">
    <location>
        <begin position="442"/>
        <end position="458"/>
    </location>
</feature>
<evidence type="ECO:0000256" key="4">
    <source>
        <dbReference type="SAM" id="Phobius"/>
    </source>
</evidence>
<proteinExistence type="predicted"/>
<dbReference type="SUPFAM" id="SSF50156">
    <property type="entry name" value="PDZ domain-like"/>
    <property type="match status" value="1"/>
</dbReference>
<keyword evidence="7" id="KW-1185">Reference proteome</keyword>
<dbReference type="Pfam" id="PF13365">
    <property type="entry name" value="Trypsin_2"/>
    <property type="match status" value="1"/>
</dbReference>
<dbReference type="AlphaFoldDB" id="A0A842J9C4"/>
<dbReference type="Gene3D" id="2.30.42.10">
    <property type="match status" value="1"/>
</dbReference>
<feature type="transmembrane region" description="Helical" evidence="4">
    <location>
        <begin position="64"/>
        <end position="85"/>
    </location>
</feature>
<dbReference type="PRINTS" id="PR00834">
    <property type="entry name" value="PROTEASES2C"/>
</dbReference>
<protein>
    <submittedName>
        <fullName evidence="6">Trypsin-like peptidase domain-containing protein</fullName>
    </submittedName>
</protein>
<evidence type="ECO:0000313" key="7">
    <source>
        <dbReference type="Proteomes" id="UP000587396"/>
    </source>
</evidence>
<accession>A0A842J9C4</accession>
<feature type="region of interest" description="Disordered" evidence="3">
    <location>
        <begin position="438"/>
        <end position="475"/>
    </location>
</feature>
<dbReference type="InterPro" id="IPR036034">
    <property type="entry name" value="PDZ_sf"/>
</dbReference>
<organism evidence="6 7">
    <name type="scientific">Gordonibacter massiliensis</name>
    <name type="common">ex Traore et al. 2017</name>
    <dbReference type="NCBI Taxonomy" id="1841863"/>
    <lineage>
        <taxon>Bacteria</taxon>
        <taxon>Bacillati</taxon>
        <taxon>Actinomycetota</taxon>
        <taxon>Coriobacteriia</taxon>
        <taxon>Eggerthellales</taxon>
        <taxon>Eggerthellaceae</taxon>
        <taxon>Gordonibacter</taxon>
    </lineage>
</organism>
<dbReference type="Proteomes" id="UP000587396">
    <property type="component" value="Unassembled WGS sequence"/>
</dbReference>
<dbReference type="GO" id="GO:0004252">
    <property type="term" value="F:serine-type endopeptidase activity"/>
    <property type="evidence" value="ECO:0007669"/>
    <property type="project" value="InterPro"/>
</dbReference>
<comment type="caution">
    <text evidence="6">The sequence shown here is derived from an EMBL/GenBank/DDBJ whole genome shotgun (WGS) entry which is preliminary data.</text>
</comment>
<dbReference type="PROSITE" id="PS50106">
    <property type="entry name" value="PDZ"/>
    <property type="match status" value="1"/>
</dbReference>
<evidence type="ECO:0000256" key="2">
    <source>
        <dbReference type="ARBA" id="ARBA00022801"/>
    </source>
</evidence>
<evidence type="ECO:0000259" key="5">
    <source>
        <dbReference type="PROSITE" id="PS50106"/>
    </source>
</evidence>
<feature type="region of interest" description="Disordered" evidence="3">
    <location>
        <begin position="93"/>
        <end position="113"/>
    </location>
</feature>
<dbReference type="PANTHER" id="PTHR43343:SF3">
    <property type="entry name" value="PROTEASE DO-LIKE 8, CHLOROPLASTIC"/>
    <property type="match status" value="1"/>
</dbReference>
<dbReference type="SUPFAM" id="SSF50494">
    <property type="entry name" value="Trypsin-like serine proteases"/>
    <property type="match status" value="1"/>
</dbReference>
<keyword evidence="2" id="KW-0378">Hydrolase</keyword>
<dbReference type="RefSeq" id="WP_185904620.1">
    <property type="nucleotide sequence ID" value="NZ_JACMSE010000002.1"/>
</dbReference>
<dbReference type="EMBL" id="JACMSE010000002">
    <property type="protein sequence ID" value="MBC2888682.1"/>
    <property type="molecule type" value="Genomic_DNA"/>
</dbReference>
<dbReference type="Gene3D" id="2.40.10.120">
    <property type="match status" value="1"/>
</dbReference>
<dbReference type="Pfam" id="PF13180">
    <property type="entry name" value="PDZ_2"/>
    <property type="match status" value="1"/>
</dbReference>
<evidence type="ECO:0000256" key="1">
    <source>
        <dbReference type="ARBA" id="ARBA00022670"/>
    </source>
</evidence>
<dbReference type="GO" id="GO:0006508">
    <property type="term" value="P:proteolysis"/>
    <property type="evidence" value="ECO:0007669"/>
    <property type="project" value="UniProtKB-KW"/>
</dbReference>
<dbReference type="SMART" id="SM00228">
    <property type="entry name" value="PDZ"/>
    <property type="match status" value="1"/>
</dbReference>
<keyword evidence="4" id="KW-0472">Membrane</keyword>
<feature type="region of interest" description="Disordered" evidence="3">
    <location>
        <begin position="1"/>
        <end position="52"/>
    </location>
</feature>
<dbReference type="PANTHER" id="PTHR43343">
    <property type="entry name" value="PEPTIDASE S12"/>
    <property type="match status" value="1"/>
</dbReference>
<dbReference type="InterPro" id="IPR001478">
    <property type="entry name" value="PDZ"/>
</dbReference>
<dbReference type="InterPro" id="IPR009003">
    <property type="entry name" value="Peptidase_S1_PA"/>
</dbReference>
<evidence type="ECO:0000256" key="3">
    <source>
        <dbReference type="SAM" id="MobiDB-lite"/>
    </source>
</evidence>
<keyword evidence="4" id="KW-0812">Transmembrane</keyword>
<gene>
    <name evidence="6" type="ORF">H7313_04875</name>
</gene>